<feature type="non-terminal residue" evidence="2">
    <location>
        <position position="47"/>
    </location>
</feature>
<evidence type="ECO:0000256" key="1">
    <source>
        <dbReference type="SAM" id="SignalP"/>
    </source>
</evidence>
<dbReference type="Proteomes" id="UP000252415">
    <property type="component" value="Unassembled WGS sequence"/>
</dbReference>
<gene>
    <name evidence="2" type="ORF">DFP97_1271</name>
</gene>
<proteinExistence type="predicted"/>
<dbReference type="EMBL" id="QPJD01000027">
    <property type="protein sequence ID" value="RCW41097.1"/>
    <property type="molecule type" value="Genomic_DNA"/>
</dbReference>
<evidence type="ECO:0000313" key="3">
    <source>
        <dbReference type="Proteomes" id="UP000252415"/>
    </source>
</evidence>
<evidence type="ECO:0000313" key="2">
    <source>
        <dbReference type="EMBL" id="RCW41097.1"/>
    </source>
</evidence>
<keyword evidence="3" id="KW-1185">Reference proteome</keyword>
<accession>A0A368VIK9</accession>
<feature type="chain" id="PRO_5016621942" evidence="1">
    <location>
        <begin position="25"/>
        <end position="47"/>
    </location>
</feature>
<sequence>MRKRICVVLQFMLAFGLLMNSVFAAEPVNENKLIPEEGQYGFFIFEI</sequence>
<keyword evidence="1" id="KW-0732">Signal</keyword>
<organism evidence="2 3">
    <name type="scientific">Paenibacillus prosopidis</name>
    <dbReference type="NCBI Taxonomy" id="630520"/>
    <lineage>
        <taxon>Bacteria</taxon>
        <taxon>Bacillati</taxon>
        <taxon>Bacillota</taxon>
        <taxon>Bacilli</taxon>
        <taxon>Bacillales</taxon>
        <taxon>Paenibacillaceae</taxon>
        <taxon>Paenibacillus</taxon>
    </lineage>
</organism>
<name>A0A368VIK9_9BACL</name>
<reference evidence="2 3" key="1">
    <citation type="submission" date="2018-07" db="EMBL/GenBank/DDBJ databases">
        <title>Genomic Encyclopedia of Type Strains, Phase III (KMG-III): the genomes of soil and plant-associated and newly described type strains.</title>
        <authorList>
            <person name="Whitman W."/>
        </authorList>
    </citation>
    <scope>NUCLEOTIDE SEQUENCE [LARGE SCALE GENOMIC DNA]</scope>
    <source>
        <strain evidence="2 3">CECT 7506</strain>
    </source>
</reference>
<feature type="signal peptide" evidence="1">
    <location>
        <begin position="1"/>
        <end position="24"/>
    </location>
</feature>
<dbReference type="AlphaFoldDB" id="A0A368VIK9"/>
<protein>
    <submittedName>
        <fullName evidence="2">Uncharacterized protein</fullName>
    </submittedName>
</protein>
<comment type="caution">
    <text evidence="2">The sequence shown here is derived from an EMBL/GenBank/DDBJ whole genome shotgun (WGS) entry which is preliminary data.</text>
</comment>